<keyword evidence="3" id="KW-1185">Reference proteome</keyword>
<evidence type="ECO:0008006" key="4">
    <source>
        <dbReference type="Google" id="ProtNLM"/>
    </source>
</evidence>
<dbReference type="Proteomes" id="UP001218218">
    <property type="component" value="Unassembled WGS sequence"/>
</dbReference>
<evidence type="ECO:0000313" key="3">
    <source>
        <dbReference type="Proteomes" id="UP001218218"/>
    </source>
</evidence>
<dbReference type="AlphaFoldDB" id="A0AAD6ZF01"/>
<feature type="signal peptide" evidence="1">
    <location>
        <begin position="1"/>
        <end position="20"/>
    </location>
</feature>
<feature type="chain" id="PRO_5041954372" description="Concanavalin A-like lectin/glucanase" evidence="1">
    <location>
        <begin position="21"/>
        <end position="294"/>
    </location>
</feature>
<accession>A0AAD6ZF01</accession>
<dbReference type="EMBL" id="JARIHO010000054">
    <property type="protein sequence ID" value="KAJ7319246.1"/>
    <property type="molecule type" value="Genomic_DNA"/>
</dbReference>
<keyword evidence="1" id="KW-0732">Signal</keyword>
<name>A0AAD6ZF01_9AGAR</name>
<evidence type="ECO:0000313" key="2">
    <source>
        <dbReference type="EMBL" id="KAJ7319246.1"/>
    </source>
</evidence>
<sequence>MRFSSLTVLLAPLAFTFTLAKPTGNDKIPTPGGHRPSSSVYEITAGGSLSILGAAVHVLAADGNIVHVSTASVGGQVPTKLTGDSSRALQTNGWIAYAWWLNPGLAPISSFATTWVVPPAPETYHGQTIFLFNGIQPNASSAILQPVLQYGPSNAGGNASWAVAIWFVYSTGNAFFTTPVPVDPGATLEATITLIASNGTTFDYNAQFSNVPGTSMNVTGSRELTFAVETLEAYGVSSISDYPVGSTVFEGIQLGLVDDATPSVVWSHEDDAADGVLLAVDRDGANDARMTITY</sequence>
<protein>
    <recommendedName>
        <fullName evidence="4">Concanavalin A-like lectin/glucanase</fullName>
    </recommendedName>
</protein>
<reference evidence="2" key="1">
    <citation type="submission" date="2023-03" db="EMBL/GenBank/DDBJ databases">
        <title>Massive genome expansion in bonnet fungi (Mycena s.s.) driven by repeated elements and novel gene families across ecological guilds.</title>
        <authorList>
            <consortium name="Lawrence Berkeley National Laboratory"/>
            <person name="Harder C.B."/>
            <person name="Miyauchi S."/>
            <person name="Viragh M."/>
            <person name="Kuo A."/>
            <person name="Thoen E."/>
            <person name="Andreopoulos B."/>
            <person name="Lu D."/>
            <person name="Skrede I."/>
            <person name="Drula E."/>
            <person name="Henrissat B."/>
            <person name="Morin E."/>
            <person name="Kohler A."/>
            <person name="Barry K."/>
            <person name="LaButti K."/>
            <person name="Morin E."/>
            <person name="Salamov A."/>
            <person name="Lipzen A."/>
            <person name="Mereny Z."/>
            <person name="Hegedus B."/>
            <person name="Baldrian P."/>
            <person name="Stursova M."/>
            <person name="Weitz H."/>
            <person name="Taylor A."/>
            <person name="Grigoriev I.V."/>
            <person name="Nagy L.G."/>
            <person name="Martin F."/>
            <person name="Kauserud H."/>
        </authorList>
    </citation>
    <scope>NUCLEOTIDE SEQUENCE</scope>
    <source>
        <strain evidence="2">CBHHK002</strain>
    </source>
</reference>
<organism evidence="2 3">
    <name type="scientific">Mycena albidolilacea</name>
    <dbReference type="NCBI Taxonomy" id="1033008"/>
    <lineage>
        <taxon>Eukaryota</taxon>
        <taxon>Fungi</taxon>
        <taxon>Dikarya</taxon>
        <taxon>Basidiomycota</taxon>
        <taxon>Agaricomycotina</taxon>
        <taxon>Agaricomycetes</taxon>
        <taxon>Agaricomycetidae</taxon>
        <taxon>Agaricales</taxon>
        <taxon>Marasmiineae</taxon>
        <taxon>Mycenaceae</taxon>
        <taxon>Mycena</taxon>
    </lineage>
</organism>
<evidence type="ECO:0000256" key="1">
    <source>
        <dbReference type="SAM" id="SignalP"/>
    </source>
</evidence>
<gene>
    <name evidence="2" type="ORF">DFH08DRAFT_890635</name>
</gene>
<comment type="caution">
    <text evidence="2">The sequence shown here is derived from an EMBL/GenBank/DDBJ whole genome shotgun (WGS) entry which is preliminary data.</text>
</comment>
<proteinExistence type="predicted"/>